<evidence type="ECO:0000259" key="1">
    <source>
        <dbReference type="PROSITE" id="PS50055"/>
    </source>
</evidence>
<dbReference type="AlphaFoldDB" id="A0A3P6S2G9"/>
<dbReference type="SUPFAM" id="SSF52799">
    <property type="entry name" value="(Phosphotyrosine protein) phosphatases II"/>
    <property type="match status" value="1"/>
</dbReference>
<name>A0A3P6S2G9_9BILA</name>
<dbReference type="Pfam" id="PF00102">
    <property type="entry name" value="Y_phosphatase"/>
    <property type="match status" value="1"/>
</dbReference>
<reference evidence="3 4" key="1">
    <citation type="submission" date="2018-11" db="EMBL/GenBank/DDBJ databases">
        <authorList>
            <consortium name="Pathogen Informatics"/>
        </authorList>
    </citation>
    <scope>NUCLEOTIDE SEQUENCE [LARGE SCALE GENOMIC DNA]</scope>
</reference>
<dbReference type="OrthoDB" id="10598631at2759"/>
<gene>
    <name evidence="3" type="ORF">GPUH_LOCUS4951</name>
</gene>
<dbReference type="SMART" id="SM00404">
    <property type="entry name" value="PTPc_motif"/>
    <property type="match status" value="1"/>
</dbReference>
<accession>A0A3P6S2G9</accession>
<dbReference type="PRINTS" id="PR00700">
    <property type="entry name" value="PRTYPHPHTASE"/>
</dbReference>
<dbReference type="InterPro" id="IPR003595">
    <property type="entry name" value="Tyr_Pase_cat"/>
</dbReference>
<dbReference type="Proteomes" id="UP000271098">
    <property type="component" value="Unassembled WGS sequence"/>
</dbReference>
<sequence length="129" mass="15008">MGFFYFSGQQFEAGFLQFFLKQDQLIYSAGIGRTCTFIAIAQGVQQLCETPEDINIFSIVSRLRMQRYGAVQLPEQYAFIYLALQRMERLLPECTAYTDTRATIFYEQSQFVDREAMLFFQASCELPQL</sequence>
<evidence type="ECO:0008006" key="5">
    <source>
        <dbReference type="Google" id="ProtNLM"/>
    </source>
</evidence>
<dbReference type="EMBL" id="UYRT01009898">
    <property type="protein sequence ID" value="VDK48278.1"/>
    <property type="molecule type" value="Genomic_DNA"/>
</dbReference>
<dbReference type="PROSITE" id="PS50056">
    <property type="entry name" value="TYR_PHOSPHATASE_2"/>
    <property type="match status" value="1"/>
</dbReference>
<dbReference type="InterPro" id="IPR029021">
    <property type="entry name" value="Prot-tyrosine_phosphatase-like"/>
</dbReference>
<feature type="domain" description="Tyrosine specific protein phosphatases" evidence="2">
    <location>
        <begin position="28"/>
        <end position="78"/>
    </location>
</feature>
<proteinExistence type="predicted"/>
<dbReference type="InterPro" id="IPR000242">
    <property type="entry name" value="PTP_cat"/>
</dbReference>
<evidence type="ECO:0000259" key="2">
    <source>
        <dbReference type="PROSITE" id="PS50056"/>
    </source>
</evidence>
<feature type="domain" description="Tyrosine-protein phosphatase" evidence="1">
    <location>
        <begin position="28"/>
        <end position="87"/>
    </location>
</feature>
<dbReference type="InterPro" id="IPR050348">
    <property type="entry name" value="Protein-Tyr_Phosphatase"/>
</dbReference>
<dbReference type="PANTHER" id="PTHR19134">
    <property type="entry name" value="RECEPTOR-TYPE TYROSINE-PROTEIN PHOSPHATASE"/>
    <property type="match status" value="1"/>
</dbReference>
<dbReference type="Gene3D" id="3.90.190.10">
    <property type="entry name" value="Protein tyrosine phosphatase superfamily"/>
    <property type="match status" value="1"/>
</dbReference>
<dbReference type="PROSITE" id="PS50055">
    <property type="entry name" value="TYR_PHOSPHATASE_PTP"/>
    <property type="match status" value="1"/>
</dbReference>
<evidence type="ECO:0000313" key="3">
    <source>
        <dbReference type="EMBL" id="VDK48278.1"/>
    </source>
</evidence>
<evidence type="ECO:0000313" key="4">
    <source>
        <dbReference type="Proteomes" id="UP000271098"/>
    </source>
</evidence>
<organism evidence="3 4">
    <name type="scientific">Gongylonema pulchrum</name>
    <dbReference type="NCBI Taxonomy" id="637853"/>
    <lineage>
        <taxon>Eukaryota</taxon>
        <taxon>Metazoa</taxon>
        <taxon>Ecdysozoa</taxon>
        <taxon>Nematoda</taxon>
        <taxon>Chromadorea</taxon>
        <taxon>Rhabditida</taxon>
        <taxon>Spirurina</taxon>
        <taxon>Spiruromorpha</taxon>
        <taxon>Spiruroidea</taxon>
        <taxon>Gongylonematidae</taxon>
        <taxon>Gongylonema</taxon>
    </lineage>
</organism>
<dbReference type="GO" id="GO:0004725">
    <property type="term" value="F:protein tyrosine phosphatase activity"/>
    <property type="evidence" value="ECO:0007669"/>
    <property type="project" value="InterPro"/>
</dbReference>
<keyword evidence="4" id="KW-1185">Reference proteome</keyword>
<dbReference type="PANTHER" id="PTHR19134:SF449">
    <property type="entry name" value="TYROSINE-PROTEIN PHOSPHATASE 1"/>
    <property type="match status" value="1"/>
</dbReference>
<protein>
    <recommendedName>
        <fullName evidence="5">Tyrosine-protein phosphatase domain-containing protein</fullName>
    </recommendedName>
</protein>
<dbReference type="InterPro" id="IPR000387">
    <property type="entry name" value="Tyr_Pase_dom"/>
</dbReference>